<dbReference type="AlphaFoldDB" id="G0U7Q1"/>
<evidence type="ECO:0000256" key="1">
    <source>
        <dbReference type="SAM" id="Phobius"/>
    </source>
</evidence>
<dbReference type="EMBL" id="HE573026">
    <property type="protein sequence ID" value="CCC51909.1"/>
    <property type="molecule type" value="Genomic_DNA"/>
</dbReference>
<keyword evidence="1" id="KW-0812">Transmembrane</keyword>
<protein>
    <submittedName>
        <fullName evidence="2">Uncharacterized protein</fullName>
    </submittedName>
</protein>
<reference evidence="2" key="1">
    <citation type="journal article" date="2012" name="Proc. Natl. Acad. Sci. U.S.A.">
        <title>Antigenic diversity is generated by distinct evolutionary mechanisms in African trypanosome species.</title>
        <authorList>
            <person name="Jackson A.P."/>
            <person name="Berry A."/>
            <person name="Aslett M."/>
            <person name="Allison H.C."/>
            <person name="Burton P."/>
            <person name="Vavrova-Anderson J."/>
            <person name="Brown R."/>
            <person name="Browne H."/>
            <person name="Corton N."/>
            <person name="Hauser H."/>
            <person name="Gamble J."/>
            <person name="Gilderthorp R."/>
            <person name="Marcello L."/>
            <person name="McQuillan J."/>
            <person name="Otto T.D."/>
            <person name="Quail M.A."/>
            <person name="Sanders M.J."/>
            <person name="van Tonder A."/>
            <person name="Ginger M.L."/>
            <person name="Field M.C."/>
            <person name="Barry J.D."/>
            <person name="Hertz-Fowler C."/>
            <person name="Berriman M."/>
        </authorList>
    </citation>
    <scope>NUCLEOTIDE SEQUENCE</scope>
    <source>
        <strain evidence="2">Y486</strain>
    </source>
</reference>
<accession>G0U7Q1</accession>
<name>G0U7Q1_TRYVY</name>
<sequence length="407" mass="44534">MSCITALLPHTVSLFISLHFCLVMTRFVLVYVRFYALVPTRDAFPPIVHYWAVLQSKVKGHWGEVAGAGRECRMWGSLHVGGSSPTTISSPLHHMPGGQCDLSHFSCASTWSVVPYESSASFPKASVPREGDDGQQLNQLTRFPFVSSNLREEKHSRHEVDFQSLVGEMEEDTRFKQACLFTPKEHWWPSEEIESSQCSITSCVTHSAKTSAMLNVSDPGAPVKLHEGRSSALYVDDVTVAIADPARCLRSGLAASGSIVGSRDSHSALIVPGECSSLSHTTSLEDGCSSAELANNMTDLYLAVSPTQKRLIFPCSLEDAGSVQRCESNNDFNAYSASSYSAKDGSRQHCRGKRFLEMDVNTDIASQSPKRGKFGGEFRHKCRRVDLGRGADGNSTRSQNFSNRLGV</sequence>
<proteinExistence type="predicted"/>
<dbReference type="VEuPathDB" id="TriTrypDB:TvY486_1009540"/>
<gene>
    <name evidence="2" type="ORF">TVY486_1009540</name>
</gene>
<keyword evidence="1" id="KW-1133">Transmembrane helix</keyword>
<keyword evidence="1" id="KW-0472">Membrane</keyword>
<feature type="transmembrane region" description="Helical" evidence="1">
    <location>
        <begin position="12"/>
        <end position="32"/>
    </location>
</feature>
<evidence type="ECO:0000313" key="2">
    <source>
        <dbReference type="EMBL" id="CCC51909.1"/>
    </source>
</evidence>
<organism evidence="2">
    <name type="scientific">Trypanosoma vivax (strain Y486)</name>
    <dbReference type="NCBI Taxonomy" id="1055687"/>
    <lineage>
        <taxon>Eukaryota</taxon>
        <taxon>Discoba</taxon>
        <taxon>Euglenozoa</taxon>
        <taxon>Kinetoplastea</taxon>
        <taxon>Metakinetoplastina</taxon>
        <taxon>Trypanosomatida</taxon>
        <taxon>Trypanosomatidae</taxon>
        <taxon>Trypanosoma</taxon>
        <taxon>Duttonella</taxon>
    </lineage>
</organism>